<dbReference type="AlphaFoldDB" id="A0A2R5FW61"/>
<reference evidence="1 2" key="1">
    <citation type="submission" date="2017-06" db="EMBL/GenBank/DDBJ databases">
        <title>Genome sequencing of cyanobaciteial culture collection at National Institute for Environmental Studies (NIES).</title>
        <authorList>
            <person name="Hirose Y."/>
            <person name="Shimura Y."/>
            <person name="Fujisawa T."/>
            <person name="Nakamura Y."/>
            <person name="Kawachi M."/>
        </authorList>
    </citation>
    <scope>NUCLEOTIDE SEQUENCE [LARGE SCALE GENOMIC DNA]</scope>
    <source>
        <strain evidence="1 2">NIES-4072</strain>
    </source>
</reference>
<dbReference type="Proteomes" id="UP000245124">
    <property type="component" value="Unassembled WGS sequence"/>
</dbReference>
<evidence type="ECO:0000313" key="1">
    <source>
        <dbReference type="EMBL" id="GBG22977.1"/>
    </source>
</evidence>
<sequence>MPSSYFTSIEEREKIFCTELVKYGVEYEKAVIAAKIIASGQGDEHLSPSEIKIVKDACKKWSEQNQRLKRLKAVVNQI</sequence>
<proteinExistence type="predicted"/>
<dbReference type="EMBL" id="BDUD01000002">
    <property type="protein sequence ID" value="GBG22977.1"/>
    <property type="molecule type" value="Genomic_DNA"/>
</dbReference>
<name>A0A2R5FW61_NOSCO</name>
<organism evidence="1 2">
    <name type="scientific">Nostoc commune NIES-4072</name>
    <dbReference type="NCBI Taxonomy" id="2005467"/>
    <lineage>
        <taxon>Bacteria</taxon>
        <taxon>Bacillati</taxon>
        <taxon>Cyanobacteriota</taxon>
        <taxon>Cyanophyceae</taxon>
        <taxon>Nostocales</taxon>
        <taxon>Nostocaceae</taxon>
        <taxon>Nostoc</taxon>
    </lineage>
</organism>
<keyword evidence="2" id="KW-1185">Reference proteome</keyword>
<dbReference type="RefSeq" id="WP_109012965.1">
    <property type="nucleotide sequence ID" value="NZ_BDUD01000002.1"/>
</dbReference>
<protein>
    <submittedName>
        <fullName evidence="1">Uncharacterized protein</fullName>
    </submittedName>
</protein>
<evidence type="ECO:0000313" key="2">
    <source>
        <dbReference type="Proteomes" id="UP000245124"/>
    </source>
</evidence>
<gene>
    <name evidence="1" type="ORF">NIES4072_66890</name>
</gene>
<comment type="caution">
    <text evidence="1">The sequence shown here is derived from an EMBL/GenBank/DDBJ whole genome shotgun (WGS) entry which is preliminary data.</text>
</comment>
<accession>A0A2R5FW61</accession>
<dbReference type="OrthoDB" id="517037at2"/>